<gene>
    <name evidence="1" type="ORF">SAMN04488024_107202</name>
</gene>
<dbReference type="SUPFAM" id="SSF53448">
    <property type="entry name" value="Nucleotide-diphospho-sugar transferases"/>
    <property type="match status" value="1"/>
</dbReference>
<proteinExistence type="predicted"/>
<dbReference type="AlphaFoldDB" id="A0A1G6X2P5"/>
<reference evidence="2" key="1">
    <citation type="submission" date="2016-10" db="EMBL/GenBank/DDBJ databases">
        <authorList>
            <person name="Varghese N."/>
            <person name="Submissions S."/>
        </authorList>
    </citation>
    <scope>NUCLEOTIDE SEQUENCE [LARGE SCALE GENOMIC DNA]</scope>
    <source>
        <strain evidence="2">DSM 18609</strain>
    </source>
</reference>
<accession>A0A1G6X2P5</accession>
<dbReference type="InterPro" id="IPR029044">
    <property type="entry name" value="Nucleotide-diphossugar_trans"/>
</dbReference>
<dbReference type="EMBL" id="FMZH01000007">
    <property type="protein sequence ID" value="SDD72163.1"/>
    <property type="molecule type" value="Genomic_DNA"/>
</dbReference>
<evidence type="ECO:0008006" key="3">
    <source>
        <dbReference type="Google" id="ProtNLM"/>
    </source>
</evidence>
<dbReference type="RefSeq" id="WP_143009600.1">
    <property type="nucleotide sequence ID" value="NZ_FMZH01000007.1"/>
</dbReference>
<dbReference type="Proteomes" id="UP000199455">
    <property type="component" value="Unassembled WGS sequence"/>
</dbReference>
<protein>
    <recommendedName>
        <fullName evidence="3">Glycosyl transferase family 8</fullName>
    </recommendedName>
</protein>
<keyword evidence="2" id="KW-1185">Reference proteome</keyword>
<dbReference type="Gene3D" id="3.90.550.10">
    <property type="entry name" value="Spore Coat Polysaccharide Biosynthesis Protein SpsA, Chain A"/>
    <property type="match status" value="1"/>
</dbReference>
<evidence type="ECO:0000313" key="2">
    <source>
        <dbReference type="Proteomes" id="UP000199455"/>
    </source>
</evidence>
<sequence>MPVIYKFLLRFKTYKTSQKDTSDQVILMMTGKAHIEMVSLCLLTISKNWSKLPTLIITTDGSISSEKIATSLKFWKGKIQINNWEESVNYHLTKGRKAIAAYARLNAFGKKLAIILHHAEEKPVVWIDSDILFFKDFLPYWPENQVTTACGGSADWKGSYDERLLKFFKGSLQKYGSFNAGLIYAHGINLYEEHKIEEALNLIHPDYDFLSEQTIFAEIASASLGVLWGQHIIGNFNDDNQSLSPTKKQYTGRHYTSNVRHLFWRDAFFLT</sequence>
<dbReference type="STRING" id="390242.SAMN04488024_107202"/>
<evidence type="ECO:0000313" key="1">
    <source>
        <dbReference type="EMBL" id="SDD72163.1"/>
    </source>
</evidence>
<name>A0A1G6X2P5_9SPHI</name>
<organism evidence="1 2">
    <name type="scientific">Pedobacter soli</name>
    <dbReference type="NCBI Taxonomy" id="390242"/>
    <lineage>
        <taxon>Bacteria</taxon>
        <taxon>Pseudomonadati</taxon>
        <taxon>Bacteroidota</taxon>
        <taxon>Sphingobacteriia</taxon>
        <taxon>Sphingobacteriales</taxon>
        <taxon>Sphingobacteriaceae</taxon>
        <taxon>Pedobacter</taxon>
    </lineage>
</organism>